<dbReference type="PANTHER" id="PTHR42700">
    <property type="entry name" value="SULFATE ADENYLYLTRANSFERASE"/>
    <property type="match status" value="1"/>
</dbReference>
<dbReference type="EMBL" id="APVG01000054">
    <property type="protein sequence ID" value="ENY70805.1"/>
    <property type="molecule type" value="Genomic_DNA"/>
</dbReference>
<dbReference type="Gene3D" id="3.40.50.300">
    <property type="entry name" value="P-loop containing nucleotide triphosphate hydrolases"/>
    <property type="match status" value="1"/>
</dbReference>
<accession>N9TXN0</accession>
<dbReference type="GO" id="GO:0005737">
    <property type="term" value="C:cytoplasm"/>
    <property type="evidence" value="ECO:0007669"/>
    <property type="project" value="TreeGrafter"/>
</dbReference>
<dbReference type="GO" id="GO:0010134">
    <property type="term" value="P:sulfate assimilation via adenylyl sulfate reduction"/>
    <property type="evidence" value="ECO:0007669"/>
    <property type="project" value="TreeGrafter"/>
</dbReference>
<keyword evidence="4" id="KW-1185">Reference proteome</keyword>
<dbReference type="GO" id="GO:0016301">
    <property type="term" value="F:kinase activity"/>
    <property type="evidence" value="ECO:0007669"/>
    <property type="project" value="UniProtKB-KW"/>
</dbReference>
<evidence type="ECO:0000313" key="3">
    <source>
        <dbReference type="EMBL" id="ENY70805.1"/>
    </source>
</evidence>
<dbReference type="AlphaFoldDB" id="N9TXN0"/>
<sequence length="186" mass="21045">MTKKGKVIWLTGLSGAGKTTLARRVVSFLKSREHAVIMLDGDELRAIFAQSDSNGSHHSAQKRLELALRYCALCKLLSEQGITVVIATISLFHKVHKWNRLHLPNYIEIYLKVPIEELKRRDPKGIYSSYEAGDTRYVAGIDVAVEEPQSPNLTLSFQSGDTVDKYFDTIIEYILDSEIKYEDITL</sequence>
<evidence type="ECO:0000313" key="4">
    <source>
        <dbReference type="Proteomes" id="UP000023775"/>
    </source>
</evidence>
<dbReference type="SUPFAM" id="SSF52540">
    <property type="entry name" value="P-loop containing nucleoside triphosphate hydrolases"/>
    <property type="match status" value="1"/>
</dbReference>
<gene>
    <name evidence="3" type="ORF">G114_16415</name>
</gene>
<feature type="domain" description="APS kinase" evidence="2">
    <location>
        <begin position="4"/>
        <end position="155"/>
    </location>
</feature>
<dbReference type="Pfam" id="PF01583">
    <property type="entry name" value="APS_kinase"/>
    <property type="match status" value="1"/>
</dbReference>
<protein>
    <submittedName>
        <fullName evidence="3">Adenylylsulfate kinase</fullName>
    </submittedName>
</protein>
<evidence type="ECO:0000259" key="2">
    <source>
        <dbReference type="Pfam" id="PF01583"/>
    </source>
</evidence>
<reference evidence="3 4" key="1">
    <citation type="journal article" date="2013" name="Genome Announc.">
        <title>Draft Genome Sequence of the Aeromonas diversa Type Strain.</title>
        <authorList>
            <person name="Farfan M."/>
            <person name="Spataro N."/>
            <person name="Sanglas A."/>
            <person name="Albarral V."/>
            <person name="Loren J.G."/>
            <person name="Bosch E."/>
            <person name="Fuste M.C."/>
        </authorList>
    </citation>
    <scope>NUCLEOTIDE SEQUENCE [LARGE SCALE GENOMIC DNA]</scope>
    <source>
        <strain evidence="3 4">2478-85</strain>
    </source>
</reference>
<organism evidence="3 4">
    <name type="scientific">Aeromonas diversa CDC 2478-85</name>
    <dbReference type="NCBI Taxonomy" id="1268237"/>
    <lineage>
        <taxon>Bacteria</taxon>
        <taxon>Pseudomonadati</taxon>
        <taxon>Pseudomonadota</taxon>
        <taxon>Gammaproteobacteria</taxon>
        <taxon>Aeromonadales</taxon>
        <taxon>Aeromonadaceae</taxon>
        <taxon>Aeromonas</taxon>
    </lineage>
</organism>
<dbReference type="PANTHER" id="PTHR42700:SF1">
    <property type="entry name" value="SULFATE ADENYLYLTRANSFERASE"/>
    <property type="match status" value="1"/>
</dbReference>
<dbReference type="InterPro" id="IPR059117">
    <property type="entry name" value="APS_kinase_dom"/>
</dbReference>
<dbReference type="GO" id="GO:0004781">
    <property type="term" value="F:sulfate adenylyltransferase (ATP) activity"/>
    <property type="evidence" value="ECO:0007669"/>
    <property type="project" value="TreeGrafter"/>
</dbReference>
<keyword evidence="1" id="KW-0808">Transferase</keyword>
<dbReference type="GO" id="GO:0019379">
    <property type="term" value="P:sulfate assimilation, phosphoadenylyl sulfate reduction by phosphoadenylyl-sulfate reductase (thioredoxin)"/>
    <property type="evidence" value="ECO:0007669"/>
    <property type="project" value="TreeGrafter"/>
</dbReference>
<dbReference type="InterPro" id="IPR050512">
    <property type="entry name" value="Sulf_AdTrans/APS_kinase"/>
</dbReference>
<dbReference type="NCBIfam" id="NF004041">
    <property type="entry name" value="PRK05541.1"/>
    <property type="match status" value="1"/>
</dbReference>
<evidence type="ECO:0000256" key="1">
    <source>
        <dbReference type="ARBA" id="ARBA00022679"/>
    </source>
</evidence>
<dbReference type="InterPro" id="IPR027417">
    <property type="entry name" value="P-loop_NTPase"/>
</dbReference>
<proteinExistence type="predicted"/>
<dbReference type="Proteomes" id="UP000023775">
    <property type="component" value="Unassembled WGS sequence"/>
</dbReference>
<dbReference type="eggNOG" id="COG0529">
    <property type="taxonomic scope" value="Bacteria"/>
</dbReference>
<dbReference type="RefSeq" id="WP_005358953.1">
    <property type="nucleotide sequence ID" value="NZ_APVG01000054.1"/>
</dbReference>
<name>N9TXN0_9GAMM</name>
<comment type="caution">
    <text evidence="3">The sequence shown here is derived from an EMBL/GenBank/DDBJ whole genome shotgun (WGS) entry which is preliminary data.</text>
</comment>
<keyword evidence="3" id="KW-0418">Kinase</keyword>